<evidence type="ECO:0008006" key="4">
    <source>
        <dbReference type="Google" id="ProtNLM"/>
    </source>
</evidence>
<dbReference type="AlphaFoldDB" id="A0AAV4BLJ9"/>
<keyword evidence="3" id="KW-1185">Reference proteome</keyword>
<comment type="caution">
    <text evidence="2">The sequence shown here is derived from an EMBL/GenBank/DDBJ whole genome shotgun (WGS) entry which is preliminary data.</text>
</comment>
<feature type="region of interest" description="Disordered" evidence="1">
    <location>
        <begin position="70"/>
        <end position="96"/>
    </location>
</feature>
<sequence>MLNLKSPSDLRSNWVLHACDIDGRSSQYAEPEVTFRPSIKLDPACDIDGRSSQYAEPEVTFRSPIKLDPACDIDEGYIEKQGGRQSDRQTEAEEEK</sequence>
<dbReference type="EMBL" id="BLXT01005122">
    <property type="protein sequence ID" value="GFO20043.1"/>
    <property type="molecule type" value="Genomic_DNA"/>
</dbReference>
<evidence type="ECO:0000313" key="2">
    <source>
        <dbReference type="EMBL" id="GFO20043.1"/>
    </source>
</evidence>
<feature type="compositionally biased region" description="Basic and acidic residues" evidence="1">
    <location>
        <begin position="77"/>
        <end position="96"/>
    </location>
</feature>
<accession>A0AAV4BLJ9</accession>
<dbReference type="Proteomes" id="UP000735302">
    <property type="component" value="Unassembled WGS sequence"/>
</dbReference>
<evidence type="ECO:0000256" key="1">
    <source>
        <dbReference type="SAM" id="MobiDB-lite"/>
    </source>
</evidence>
<reference evidence="2 3" key="1">
    <citation type="journal article" date="2021" name="Elife">
        <title>Chloroplast acquisition without the gene transfer in kleptoplastic sea slugs, Plakobranchus ocellatus.</title>
        <authorList>
            <person name="Maeda T."/>
            <person name="Takahashi S."/>
            <person name="Yoshida T."/>
            <person name="Shimamura S."/>
            <person name="Takaki Y."/>
            <person name="Nagai Y."/>
            <person name="Toyoda A."/>
            <person name="Suzuki Y."/>
            <person name="Arimoto A."/>
            <person name="Ishii H."/>
            <person name="Satoh N."/>
            <person name="Nishiyama T."/>
            <person name="Hasebe M."/>
            <person name="Maruyama T."/>
            <person name="Minagawa J."/>
            <person name="Obokata J."/>
            <person name="Shigenobu S."/>
        </authorList>
    </citation>
    <scope>NUCLEOTIDE SEQUENCE [LARGE SCALE GENOMIC DNA]</scope>
</reference>
<protein>
    <recommendedName>
        <fullName evidence="4">ZP domain-containing protein</fullName>
    </recommendedName>
</protein>
<name>A0AAV4BLJ9_9GAST</name>
<gene>
    <name evidence="2" type="ORF">PoB_004654800</name>
</gene>
<organism evidence="2 3">
    <name type="scientific">Plakobranchus ocellatus</name>
    <dbReference type="NCBI Taxonomy" id="259542"/>
    <lineage>
        <taxon>Eukaryota</taxon>
        <taxon>Metazoa</taxon>
        <taxon>Spiralia</taxon>
        <taxon>Lophotrochozoa</taxon>
        <taxon>Mollusca</taxon>
        <taxon>Gastropoda</taxon>
        <taxon>Heterobranchia</taxon>
        <taxon>Euthyneura</taxon>
        <taxon>Panpulmonata</taxon>
        <taxon>Sacoglossa</taxon>
        <taxon>Placobranchoidea</taxon>
        <taxon>Plakobranchidae</taxon>
        <taxon>Plakobranchus</taxon>
    </lineage>
</organism>
<proteinExistence type="predicted"/>
<evidence type="ECO:0000313" key="3">
    <source>
        <dbReference type="Proteomes" id="UP000735302"/>
    </source>
</evidence>